<proteinExistence type="predicted"/>
<feature type="domain" description="RTG2 C-terminal" evidence="2">
    <location>
        <begin position="378"/>
        <end position="568"/>
    </location>
</feature>
<protein>
    <recommendedName>
        <fullName evidence="5">Ppx/GppA phosphatase domain-containing protein</fullName>
    </recommendedName>
</protein>
<dbReference type="Proteomes" id="UP000829685">
    <property type="component" value="Unassembled WGS sequence"/>
</dbReference>
<dbReference type="InterPro" id="IPR003695">
    <property type="entry name" value="Ppx_GppA_N"/>
</dbReference>
<evidence type="ECO:0000313" key="3">
    <source>
        <dbReference type="EMBL" id="KAI1872419.1"/>
    </source>
</evidence>
<name>A0A9Q0AQD4_9PEZI</name>
<accession>A0A9Q0AQD4</accession>
<dbReference type="GO" id="GO:0006357">
    <property type="term" value="P:regulation of transcription by RNA polymerase II"/>
    <property type="evidence" value="ECO:0007669"/>
    <property type="project" value="TreeGrafter"/>
</dbReference>
<dbReference type="InterPro" id="IPR057512">
    <property type="entry name" value="RTG2_C"/>
</dbReference>
<comment type="caution">
    <text evidence="3">The sequence shown here is derived from an EMBL/GenBank/DDBJ whole genome shotgun (WGS) entry which is preliminary data.</text>
</comment>
<dbReference type="PANTHER" id="PTHR30005">
    <property type="entry name" value="EXOPOLYPHOSPHATASE"/>
    <property type="match status" value="1"/>
</dbReference>
<sequence>MASSTDIVTLDNFESKMPKWEPNLPNHLYALVDMGSNGIRFSISDLSPPQARLLKCLYRERAAISLYDALNSSSASSGGSLRFPADTINQVSQTLARFRSIADDYGVPPAQVSIFATEAMRKAENAGSMLDAIREASGLGVQVLAPEVETLFGAMGARSSFAEVNGLFLDLGGGSVQMTYMDSAMEGYEVAAAQTGKSLPFGAARLIKILESDEAILHSTAKNELRSGLQGAFSKLQQQFPSLKALTEDSGASGIDIYLCGGGFRGYGSMLMHSDPIQPYPIPAVGAYTVTGDFFKQTDVMRKINHEYQGKVFGMSKRRREQFPAIATVVESLIAAVLNIRTVTFCSGGNREGALIMKLPKQVRETRPLKLLHQPGDQMSDETIDAVVRTIKSAVPVDFDMSSISTVFTLGLSPLFVGKIWSHFGEPSDANAAYELHRAVSRDPSVPGFTHLARAVLGLTLCARWGSYLGPVDQQLHTSLRKLACDESPEAIYWAEYLGAVASVLTTICPAEPKTPGQLEKTIRFAAKMVKGNKHPHIELTIAIARQAAIGLHPQDICSVFENLGKLKKDPLTVARKVDPIVISLS</sequence>
<dbReference type="EMBL" id="JAFIMR010000011">
    <property type="protein sequence ID" value="KAI1872419.1"/>
    <property type="molecule type" value="Genomic_DNA"/>
</dbReference>
<dbReference type="Gene3D" id="3.30.420.40">
    <property type="match status" value="1"/>
</dbReference>
<dbReference type="SUPFAM" id="SSF53067">
    <property type="entry name" value="Actin-like ATPase domain"/>
    <property type="match status" value="2"/>
</dbReference>
<dbReference type="PANTHER" id="PTHR30005:SF0">
    <property type="entry name" value="RETROGRADE REGULATION PROTEIN 2"/>
    <property type="match status" value="1"/>
</dbReference>
<dbReference type="InterPro" id="IPR050273">
    <property type="entry name" value="GppA/Ppx_hydrolase"/>
</dbReference>
<dbReference type="FunFam" id="3.30.420.40:FF:000191">
    <property type="entry name" value="Retrograde regulation protein 2"/>
    <property type="match status" value="1"/>
</dbReference>
<dbReference type="Gene3D" id="3.30.420.150">
    <property type="entry name" value="Exopolyphosphatase. Domain 2"/>
    <property type="match status" value="1"/>
</dbReference>
<evidence type="ECO:0008006" key="5">
    <source>
        <dbReference type="Google" id="ProtNLM"/>
    </source>
</evidence>
<dbReference type="AlphaFoldDB" id="A0A9Q0AQD4"/>
<evidence type="ECO:0000313" key="4">
    <source>
        <dbReference type="Proteomes" id="UP000829685"/>
    </source>
</evidence>
<gene>
    <name evidence="3" type="ORF">JX265_005299</name>
</gene>
<evidence type="ECO:0000259" key="1">
    <source>
        <dbReference type="Pfam" id="PF02541"/>
    </source>
</evidence>
<keyword evidence="4" id="KW-1185">Reference proteome</keyword>
<feature type="domain" description="Ppx/GppA phosphatase N-terminal" evidence="1">
    <location>
        <begin position="51"/>
        <end position="361"/>
    </location>
</feature>
<organism evidence="3 4">
    <name type="scientific">Neoarthrinium moseri</name>
    <dbReference type="NCBI Taxonomy" id="1658444"/>
    <lineage>
        <taxon>Eukaryota</taxon>
        <taxon>Fungi</taxon>
        <taxon>Dikarya</taxon>
        <taxon>Ascomycota</taxon>
        <taxon>Pezizomycotina</taxon>
        <taxon>Sordariomycetes</taxon>
        <taxon>Xylariomycetidae</taxon>
        <taxon>Amphisphaeriales</taxon>
        <taxon>Apiosporaceae</taxon>
        <taxon>Neoarthrinium</taxon>
    </lineage>
</organism>
<reference evidence="3" key="1">
    <citation type="submission" date="2021-03" db="EMBL/GenBank/DDBJ databases">
        <title>Revisited historic fungal species revealed as producer of novel bioactive compounds through whole genome sequencing and comparative genomics.</title>
        <authorList>
            <person name="Vignolle G.A."/>
            <person name="Hochenegger N."/>
            <person name="Mach R.L."/>
            <person name="Mach-Aigner A.R."/>
            <person name="Javad Rahimi M."/>
            <person name="Salim K.A."/>
            <person name="Chan C.M."/>
            <person name="Lim L.B.L."/>
            <person name="Cai F."/>
            <person name="Druzhinina I.S."/>
            <person name="U'Ren J.M."/>
            <person name="Derntl C."/>
        </authorList>
    </citation>
    <scope>NUCLEOTIDE SEQUENCE</scope>
    <source>
        <strain evidence="3">TUCIM 5799</strain>
    </source>
</reference>
<dbReference type="InterPro" id="IPR043129">
    <property type="entry name" value="ATPase_NBD"/>
</dbReference>
<dbReference type="Pfam" id="PF02541">
    <property type="entry name" value="Ppx-GppA"/>
    <property type="match status" value="1"/>
</dbReference>
<evidence type="ECO:0000259" key="2">
    <source>
        <dbReference type="Pfam" id="PF23566"/>
    </source>
</evidence>
<dbReference type="Pfam" id="PF23566">
    <property type="entry name" value="RTG2_C"/>
    <property type="match status" value="1"/>
</dbReference>